<gene>
    <name evidence="2" type="ORF">AY555_07230</name>
</gene>
<dbReference type="AlphaFoldDB" id="A0A143DHE4"/>
<dbReference type="CDD" id="cd00732">
    <property type="entry name" value="CheW"/>
    <property type="match status" value="1"/>
</dbReference>
<dbReference type="RefSeq" id="WP_066136762.1">
    <property type="nucleotide sequence ID" value="NZ_CP014525.1"/>
</dbReference>
<dbReference type="OrthoDB" id="9794382at2"/>
<organism evidence="2 3">
    <name type="scientific">Haematospirillum jordaniae</name>
    <dbReference type="NCBI Taxonomy" id="1549855"/>
    <lineage>
        <taxon>Bacteria</taxon>
        <taxon>Pseudomonadati</taxon>
        <taxon>Pseudomonadota</taxon>
        <taxon>Alphaproteobacteria</taxon>
        <taxon>Rhodospirillales</taxon>
        <taxon>Novispirillaceae</taxon>
        <taxon>Haematospirillum</taxon>
    </lineage>
</organism>
<evidence type="ECO:0000313" key="3">
    <source>
        <dbReference type="Proteomes" id="UP000076066"/>
    </source>
</evidence>
<dbReference type="GO" id="GO:0005829">
    <property type="term" value="C:cytosol"/>
    <property type="evidence" value="ECO:0007669"/>
    <property type="project" value="TreeGrafter"/>
</dbReference>
<dbReference type="PANTHER" id="PTHR22617">
    <property type="entry name" value="CHEMOTAXIS SENSOR HISTIDINE KINASE-RELATED"/>
    <property type="match status" value="1"/>
</dbReference>
<dbReference type="GO" id="GO:0007165">
    <property type="term" value="P:signal transduction"/>
    <property type="evidence" value="ECO:0007669"/>
    <property type="project" value="InterPro"/>
</dbReference>
<dbReference type="PROSITE" id="PS50851">
    <property type="entry name" value="CHEW"/>
    <property type="match status" value="1"/>
</dbReference>
<dbReference type="KEGG" id="hjo:AY555_07230"/>
<dbReference type="InterPro" id="IPR039315">
    <property type="entry name" value="CheW"/>
</dbReference>
<reference evidence="2 3" key="1">
    <citation type="submission" date="2016-02" db="EMBL/GenBank/DDBJ databases">
        <title>Complete Genome of H5569, the type strain of the newly described species Haematospirillium jordaniae.</title>
        <authorList>
            <person name="Nicholson A.C."/>
            <person name="Humrighouse B.W."/>
            <person name="Loparov V."/>
            <person name="McQuiston J.R."/>
        </authorList>
    </citation>
    <scope>NUCLEOTIDE SEQUENCE [LARGE SCALE GENOMIC DNA]</scope>
    <source>
        <strain evidence="2 3">H5569</strain>
    </source>
</reference>
<sequence length="175" mass="18960">MGDLTPSQGHIVPSTGGRTAAGRDEQVFVTVYVERQLFGIPVERVQDILVPEKIARIPLAPPEVAGSINLRGRIVTVIDVRTRLGLPKQAESETQGHVMCVTVELGQELYSLRVDSVGNVLTLPTRGVEQNPSTLDPRWRGISAGVVRLEGELLIVLDVDSFLAFGEGGFTYASR</sequence>
<dbReference type="SMART" id="SM00260">
    <property type="entry name" value="CheW"/>
    <property type="match status" value="1"/>
</dbReference>
<dbReference type="Gene3D" id="2.40.50.180">
    <property type="entry name" value="CheA-289, Domain 4"/>
    <property type="match status" value="1"/>
</dbReference>
<dbReference type="GO" id="GO:0006935">
    <property type="term" value="P:chemotaxis"/>
    <property type="evidence" value="ECO:0007669"/>
    <property type="project" value="InterPro"/>
</dbReference>
<dbReference type="InterPro" id="IPR036061">
    <property type="entry name" value="CheW-like_dom_sf"/>
</dbReference>
<dbReference type="Pfam" id="PF01584">
    <property type="entry name" value="CheW"/>
    <property type="match status" value="1"/>
</dbReference>
<dbReference type="Gene3D" id="2.30.30.40">
    <property type="entry name" value="SH3 Domains"/>
    <property type="match status" value="1"/>
</dbReference>
<feature type="domain" description="CheW-like" evidence="1">
    <location>
        <begin position="25"/>
        <end position="168"/>
    </location>
</feature>
<evidence type="ECO:0000313" key="2">
    <source>
        <dbReference type="EMBL" id="AMW35618.1"/>
    </source>
</evidence>
<dbReference type="EMBL" id="CP014525">
    <property type="protein sequence ID" value="AMW35618.1"/>
    <property type="molecule type" value="Genomic_DNA"/>
</dbReference>
<proteinExistence type="predicted"/>
<dbReference type="GeneID" id="53316947"/>
<dbReference type="STRING" id="1549855.AY555_07230"/>
<name>A0A143DHE4_9PROT</name>
<evidence type="ECO:0000259" key="1">
    <source>
        <dbReference type="PROSITE" id="PS50851"/>
    </source>
</evidence>
<keyword evidence="3" id="KW-1185">Reference proteome</keyword>
<dbReference type="InterPro" id="IPR002545">
    <property type="entry name" value="CheW-lke_dom"/>
</dbReference>
<dbReference type="PANTHER" id="PTHR22617:SF23">
    <property type="entry name" value="CHEMOTAXIS PROTEIN CHEW"/>
    <property type="match status" value="1"/>
</dbReference>
<accession>A0A143DHE4</accession>
<dbReference type="Proteomes" id="UP000076066">
    <property type="component" value="Chromosome"/>
</dbReference>
<dbReference type="SUPFAM" id="SSF50341">
    <property type="entry name" value="CheW-like"/>
    <property type="match status" value="1"/>
</dbReference>
<protein>
    <submittedName>
        <fullName evidence="2">Chemotaxis protein CheW</fullName>
    </submittedName>
</protein>